<dbReference type="Gene3D" id="3.30.70.3290">
    <property type="match status" value="1"/>
</dbReference>
<reference evidence="6 7" key="1">
    <citation type="submission" date="2021-03" db="EMBL/GenBank/DDBJ databases">
        <authorList>
            <person name="Lee D.-H."/>
        </authorList>
    </citation>
    <scope>NUCLEOTIDE SEQUENCE [LARGE SCALE GENOMIC DNA]</scope>
    <source>
        <strain evidence="6 7">MMS20-R2-23</strain>
    </source>
</reference>
<dbReference type="Gene3D" id="1.10.1200.10">
    <property type="entry name" value="ACP-like"/>
    <property type="match status" value="1"/>
</dbReference>
<dbReference type="Pfam" id="PF08659">
    <property type="entry name" value="KR"/>
    <property type="match status" value="1"/>
</dbReference>
<dbReference type="PANTHER" id="PTHR43775:SF51">
    <property type="entry name" value="INACTIVE PHENOLPHTHIOCEROL SYNTHESIS POLYKETIDE SYNTHASE TYPE I PKS1-RELATED"/>
    <property type="match status" value="1"/>
</dbReference>
<keyword evidence="1" id="KW-0596">Phosphopantetheine</keyword>
<dbReference type="Proteomes" id="UP000671399">
    <property type="component" value="Unassembled WGS sequence"/>
</dbReference>
<dbReference type="Gene3D" id="3.40.47.10">
    <property type="match status" value="1"/>
</dbReference>
<keyword evidence="3" id="KW-0808">Transferase</keyword>
<dbReference type="InterPro" id="IPR032821">
    <property type="entry name" value="PKS_assoc"/>
</dbReference>
<organism evidence="6 7">
    <name type="scientific">Micromonospora antibiotica</name>
    <dbReference type="NCBI Taxonomy" id="2807623"/>
    <lineage>
        <taxon>Bacteria</taxon>
        <taxon>Bacillati</taxon>
        <taxon>Actinomycetota</taxon>
        <taxon>Actinomycetes</taxon>
        <taxon>Micromonosporales</taxon>
        <taxon>Micromonosporaceae</taxon>
        <taxon>Micromonospora</taxon>
    </lineage>
</organism>
<comment type="caution">
    <text evidence="6">The sequence shown here is derived from an EMBL/GenBank/DDBJ whole genome shotgun (WGS) entry which is preliminary data.</text>
</comment>
<dbReference type="InterPro" id="IPR020806">
    <property type="entry name" value="PKS_PP-bd"/>
</dbReference>
<evidence type="ECO:0000259" key="5">
    <source>
        <dbReference type="PROSITE" id="PS52004"/>
    </source>
</evidence>
<dbReference type="SMART" id="SM00823">
    <property type="entry name" value="PKS_PP"/>
    <property type="match status" value="1"/>
</dbReference>
<evidence type="ECO:0000256" key="3">
    <source>
        <dbReference type="ARBA" id="ARBA00022679"/>
    </source>
</evidence>
<dbReference type="Pfam" id="PF16197">
    <property type="entry name" value="KAsynt_C_assoc"/>
    <property type="match status" value="1"/>
</dbReference>
<dbReference type="EMBL" id="JAGFWR010000056">
    <property type="protein sequence ID" value="MBO4165488.1"/>
    <property type="molecule type" value="Genomic_DNA"/>
</dbReference>
<dbReference type="RefSeq" id="WP_208570987.1">
    <property type="nucleotide sequence ID" value="NZ_JAGFWR010000056.1"/>
</dbReference>
<dbReference type="SUPFAM" id="SSF53901">
    <property type="entry name" value="Thiolase-like"/>
    <property type="match status" value="1"/>
</dbReference>
<dbReference type="InterPro" id="IPR036291">
    <property type="entry name" value="NAD(P)-bd_dom_sf"/>
</dbReference>
<dbReference type="PROSITE" id="PS50075">
    <property type="entry name" value="CARRIER"/>
    <property type="match status" value="1"/>
</dbReference>
<dbReference type="InterPro" id="IPR057326">
    <property type="entry name" value="KR_dom"/>
</dbReference>
<dbReference type="SMART" id="SM01294">
    <property type="entry name" value="PKS_PP_betabranch"/>
    <property type="match status" value="1"/>
</dbReference>
<dbReference type="PROSITE" id="PS00012">
    <property type="entry name" value="PHOSPHOPANTETHEINE"/>
    <property type="match status" value="1"/>
</dbReference>
<name>A0ABS3VIQ8_9ACTN</name>
<feature type="domain" description="Carrier" evidence="4">
    <location>
        <begin position="191"/>
        <end position="266"/>
    </location>
</feature>
<sequence>AGTLHDTPLTTQTPHTLHTTLTAKIDTTHTLHTTLQHHPDVTLVTYSSAAATMGNPGQANYGAANAFQDALAHHRHRSGLRATAIGWGLWDTTSGMAGGLGRAELDRIAAAGVLPIEVEQGLAALDAALDIDRPTVLPVRLNLGAFAARDAVPPMLSRLVRPARRRAAAATDAAGHLAQRLAGQTPQEQTAFLSDLVRAEVDVVLGRTDGEPVDPQRPFRELGVDSLTAVELRNRLVAATGITLAATAVFDHPTPAALAEHLRTVVAGPDGAAPVTPTTRTAVAVADDPVAIIAMSCRFPGGVASPEHLWRVVADGVDTIGDFPTDRGWNVDDLYDPDPAAVGRTYTRQGGFLRDADTFDADFFEISPREAAAMDPQQRLLLETSWEAIEAAGVDPAELRGSDTGVFVGVITSDYVTRLGHTPAGVEGHVSTGTTTSVASGRIAYTLGLEGPAITVDTACSSSLVALHLAAGSLRTGECSLALVGGATVMAGPVNFVEFSRQRALSVDGRCKAFSSSADGTGWGEGVGVIMLERLSDARRNGHPVLALVRGSAVNQDGASNGLTAPHGPSQERVIRQALASAGLSAGEVDVVEAHGTGTRLGDPIEAQALLATYGREHSAERPLFLGSLKSNVGHTLAAAGVAGVIKMVLAMRAGVMPKTLHVDEPTTHVDWSSGTVELLTEARPWEDGRPRRSAVSSFGMSGTNAHVILESVPEPVVVTGDELVGPVPLVLSARSVESLRAQAVRLAGFLGGVGGGVSLSDVAWTLAGRAGFAHRAVVVGNSRAELVAGLTALGSGADYVSSPIPTSTAIASPNAAPTATLAPAVNSVPASVSVPASSSSSSSVPVPGSVSGLGSGVVLSSGVVSGGVVSGGTVFVFPGQGSQWWGMGRELWECDSVFRGRFEECVGV</sequence>
<dbReference type="InterPro" id="IPR036736">
    <property type="entry name" value="ACP-like_sf"/>
</dbReference>
<accession>A0ABS3VIQ8</accession>
<dbReference type="InterPro" id="IPR006162">
    <property type="entry name" value="Ppantetheine_attach_site"/>
</dbReference>
<keyword evidence="7" id="KW-1185">Reference proteome</keyword>
<dbReference type="PROSITE" id="PS52004">
    <property type="entry name" value="KS3_2"/>
    <property type="match status" value="1"/>
</dbReference>
<feature type="non-terminal residue" evidence="6">
    <location>
        <position position="909"/>
    </location>
</feature>
<dbReference type="InterPro" id="IPR018201">
    <property type="entry name" value="Ketoacyl_synth_AS"/>
</dbReference>
<evidence type="ECO:0000313" key="7">
    <source>
        <dbReference type="Proteomes" id="UP000671399"/>
    </source>
</evidence>
<dbReference type="SMART" id="SM00825">
    <property type="entry name" value="PKS_KS"/>
    <property type="match status" value="1"/>
</dbReference>
<dbReference type="InterPro" id="IPR016035">
    <property type="entry name" value="Acyl_Trfase/lysoPLipase"/>
</dbReference>
<dbReference type="SMART" id="SM00822">
    <property type="entry name" value="PKS_KR"/>
    <property type="match status" value="1"/>
</dbReference>
<dbReference type="InterPro" id="IPR050091">
    <property type="entry name" value="PKS_NRPS_Biosynth_Enz"/>
</dbReference>
<protein>
    <submittedName>
        <fullName evidence="6">KR domain-containing protein</fullName>
    </submittedName>
</protein>
<evidence type="ECO:0000256" key="2">
    <source>
        <dbReference type="ARBA" id="ARBA00022553"/>
    </source>
</evidence>
<dbReference type="InterPro" id="IPR013968">
    <property type="entry name" value="PKS_KR"/>
</dbReference>
<dbReference type="SUPFAM" id="SSF51735">
    <property type="entry name" value="NAD(P)-binding Rossmann-fold domains"/>
    <property type="match status" value="1"/>
</dbReference>
<dbReference type="PROSITE" id="PS00606">
    <property type="entry name" value="KS3_1"/>
    <property type="match status" value="1"/>
</dbReference>
<dbReference type="InterPro" id="IPR016039">
    <property type="entry name" value="Thiolase-like"/>
</dbReference>
<dbReference type="Pfam" id="PF02801">
    <property type="entry name" value="Ketoacyl-synt_C"/>
    <property type="match status" value="1"/>
</dbReference>
<dbReference type="SUPFAM" id="SSF47336">
    <property type="entry name" value="ACP-like"/>
    <property type="match status" value="1"/>
</dbReference>
<feature type="non-terminal residue" evidence="6">
    <location>
        <position position="1"/>
    </location>
</feature>
<proteinExistence type="predicted"/>
<dbReference type="SUPFAM" id="SSF52151">
    <property type="entry name" value="FabD/lysophospholipase-like"/>
    <property type="match status" value="1"/>
</dbReference>
<dbReference type="InterPro" id="IPR009081">
    <property type="entry name" value="PP-bd_ACP"/>
</dbReference>
<dbReference type="CDD" id="cd00833">
    <property type="entry name" value="PKS"/>
    <property type="match status" value="1"/>
</dbReference>
<dbReference type="Pfam" id="PF00550">
    <property type="entry name" value="PP-binding"/>
    <property type="match status" value="1"/>
</dbReference>
<dbReference type="Gene3D" id="3.40.366.10">
    <property type="entry name" value="Malonyl-Coenzyme A Acyl Carrier Protein, domain 2"/>
    <property type="match status" value="1"/>
</dbReference>
<dbReference type="Gene3D" id="3.40.50.720">
    <property type="entry name" value="NAD(P)-binding Rossmann-like Domain"/>
    <property type="match status" value="1"/>
</dbReference>
<evidence type="ECO:0000259" key="4">
    <source>
        <dbReference type="PROSITE" id="PS50075"/>
    </source>
</evidence>
<dbReference type="InterPro" id="IPR020841">
    <property type="entry name" value="PKS_Beta-ketoAc_synthase_dom"/>
</dbReference>
<evidence type="ECO:0000256" key="1">
    <source>
        <dbReference type="ARBA" id="ARBA00022450"/>
    </source>
</evidence>
<gene>
    <name evidence="6" type="ORF">JQN83_32535</name>
</gene>
<keyword evidence="2" id="KW-0597">Phosphoprotein</keyword>
<dbReference type="InterPro" id="IPR001227">
    <property type="entry name" value="Ac_transferase_dom_sf"/>
</dbReference>
<dbReference type="InterPro" id="IPR014031">
    <property type="entry name" value="Ketoacyl_synth_C"/>
</dbReference>
<feature type="domain" description="Ketosynthase family 3 (KS3)" evidence="5">
    <location>
        <begin position="287"/>
        <end position="712"/>
    </location>
</feature>
<evidence type="ECO:0000313" key="6">
    <source>
        <dbReference type="EMBL" id="MBO4165488.1"/>
    </source>
</evidence>
<dbReference type="PANTHER" id="PTHR43775">
    <property type="entry name" value="FATTY ACID SYNTHASE"/>
    <property type="match status" value="1"/>
</dbReference>
<dbReference type="InterPro" id="IPR014030">
    <property type="entry name" value="Ketoacyl_synth_N"/>
</dbReference>
<dbReference type="Pfam" id="PF00109">
    <property type="entry name" value="ketoacyl-synt"/>
    <property type="match status" value="1"/>
</dbReference>